<gene>
    <name evidence="1" type="ORF">GCWU0000282_000774</name>
</gene>
<proteinExistence type="predicted"/>
<dbReference type="AlphaFoldDB" id="V2XPE8"/>
<comment type="caution">
    <text evidence="1">The sequence shown here is derived from an EMBL/GenBank/DDBJ whole genome shotgun (WGS) entry which is preliminary data.</text>
</comment>
<evidence type="ECO:0000313" key="2">
    <source>
        <dbReference type="Proteomes" id="UP000018227"/>
    </source>
</evidence>
<name>V2XPE8_9FIRM</name>
<reference evidence="1 2" key="1">
    <citation type="submission" date="2013-06" db="EMBL/GenBank/DDBJ databases">
        <authorList>
            <person name="Weinstock G."/>
            <person name="Sodergren E."/>
            <person name="Clifton S."/>
            <person name="Fulton L."/>
            <person name="Fulton B."/>
            <person name="Courtney L."/>
            <person name="Fronick C."/>
            <person name="Harrison M."/>
            <person name="Strong C."/>
            <person name="Farmer C."/>
            <person name="Delahaunty K."/>
            <person name="Markovic C."/>
            <person name="Hall O."/>
            <person name="Minx P."/>
            <person name="Tomlinson C."/>
            <person name="Mitreva M."/>
            <person name="Nelson J."/>
            <person name="Hou S."/>
            <person name="Wollam A."/>
            <person name="Pepin K.H."/>
            <person name="Johnson M."/>
            <person name="Bhonagiri V."/>
            <person name="Nash W.E."/>
            <person name="Warren W."/>
            <person name="Chinwalla A."/>
            <person name="Mardis E.R."/>
            <person name="Wilson R.K."/>
        </authorList>
    </citation>
    <scope>NUCLEOTIDE SEQUENCE [LARGE SCALE GENOMIC DNA]</scope>
    <source>
        <strain evidence="1 2">ATCC 51271</strain>
    </source>
</reference>
<evidence type="ECO:0000313" key="1">
    <source>
        <dbReference type="EMBL" id="ESL04054.1"/>
    </source>
</evidence>
<organism evidence="1 2">
    <name type="scientific">Catonella morbi ATCC 51271</name>
    <dbReference type="NCBI Taxonomy" id="592026"/>
    <lineage>
        <taxon>Bacteria</taxon>
        <taxon>Bacillati</taxon>
        <taxon>Bacillota</taxon>
        <taxon>Clostridia</taxon>
        <taxon>Lachnospirales</taxon>
        <taxon>Lachnospiraceae</taxon>
        <taxon>Catonella</taxon>
    </lineage>
</organism>
<sequence>MIRASKFNVGCKPACNRTYYILTGKISGLPVFWRIAKNQVGAILYEGIKDF</sequence>
<accession>V2XPE8</accession>
<dbReference type="Proteomes" id="UP000018227">
    <property type="component" value="Unassembled WGS sequence"/>
</dbReference>
<keyword evidence="2" id="KW-1185">Reference proteome</keyword>
<protein>
    <submittedName>
        <fullName evidence="1">Uncharacterized protein</fullName>
    </submittedName>
</protein>
<dbReference type="HOGENOM" id="CLU_3096967_0_0_9"/>
<dbReference type="EMBL" id="ACIL03000006">
    <property type="protein sequence ID" value="ESL04054.1"/>
    <property type="molecule type" value="Genomic_DNA"/>
</dbReference>
<dbReference type="STRING" id="592026.GCWU0000282_000774"/>